<dbReference type="AlphaFoldDB" id="A0A183D422"/>
<protein>
    <submittedName>
        <fullName evidence="3">CRAL-TRIO domain-containing protein</fullName>
    </submittedName>
</protein>
<keyword evidence="2" id="KW-1185">Reference proteome</keyword>
<gene>
    <name evidence="1" type="ORF">GPUH_LOCUS3464</name>
</gene>
<accession>A0A183D422</accession>
<name>A0A183D422_9BILA</name>
<dbReference type="Proteomes" id="UP000271098">
    <property type="component" value="Unassembled WGS sequence"/>
</dbReference>
<reference evidence="3" key="1">
    <citation type="submission" date="2016-06" db="UniProtKB">
        <authorList>
            <consortium name="WormBaseParasite"/>
        </authorList>
    </citation>
    <scope>IDENTIFICATION</scope>
</reference>
<evidence type="ECO:0000313" key="1">
    <source>
        <dbReference type="EMBL" id="VDK39695.1"/>
    </source>
</evidence>
<dbReference type="WBParaSite" id="GPUH_0000346901-mRNA-1">
    <property type="protein sequence ID" value="GPUH_0000346901-mRNA-1"/>
    <property type="gene ID" value="GPUH_0000346901"/>
</dbReference>
<sequence length="76" mass="8950">MIKTAGARKDVTAFVVDLPPRYSEVVPPSYEWVLKHHYSDIKLKVLLTKKWINSIFPISILKPFIYVLNKEFPKYQ</sequence>
<proteinExistence type="predicted"/>
<dbReference type="OrthoDB" id="5875635at2759"/>
<evidence type="ECO:0000313" key="2">
    <source>
        <dbReference type="Proteomes" id="UP000271098"/>
    </source>
</evidence>
<organism evidence="3">
    <name type="scientific">Gongylonema pulchrum</name>
    <dbReference type="NCBI Taxonomy" id="637853"/>
    <lineage>
        <taxon>Eukaryota</taxon>
        <taxon>Metazoa</taxon>
        <taxon>Ecdysozoa</taxon>
        <taxon>Nematoda</taxon>
        <taxon>Chromadorea</taxon>
        <taxon>Rhabditida</taxon>
        <taxon>Spirurina</taxon>
        <taxon>Spiruromorpha</taxon>
        <taxon>Spiruroidea</taxon>
        <taxon>Gongylonematidae</taxon>
        <taxon>Gongylonema</taxon>
    </lineage>
</organism>
<dbReference type="EMBL" id="UYRT01005959">
    <property type="protein sequence ID" value="VDK39695.1"/>
    <property type="molecule type" value="Genomic_DNA"/>
</dbReference>
<reference evidence="1 2" key="2">
    <citation type="submission" date="2018-11" db="EMBL/GenBank/DDBJ databases">
        <authorList>
            <consortium name="Pathogen Informatics"/>
        </authorList>
    </citation>
    <scope>NUCLEOTIDE SEQUENCE [LARGE SCALE GENOMIC DNA]</scope>
</reference>
<evidence type="ECO:0000313" key="3">
    <source>
        <dbReference type="WBParaSite" id="GPUH_0000346901-mRNA-1"/>
    </source>
</evidence>